<dbReference type="Proteomes" id="UP000676336">
    <property type="component" value="Unassembled WGS sequence"/>
</dbReference>
<keyword evidence="6" id="KW-1133">Transmembrane helix</keyword>
<evidence type="ECO:0000256" key="2">
    <source>
        <dbReference type="ARBA" id="ARBA00022448"/>
    </source>
</evidence>
<comment type="subcellular location">
    <subcellularLocation>
        <location evidence="1">Membrane</location>
        <topology evidence="1">Multi-pass membrane protein</topology>
    </subcellularLocation>
</comment>
<evidence type="ECO:0000313" key="10">
    <source>
        <dbReference type="Proteomes" id="UP000676336"/>
    </source>
</evidence>
<feature type="non-terminal residue" evidence="8">
    <location>
        <position position="56"/>
    </location>
</feature>
<keyword evidence="5" id="KW-0653">Protein transport</keyword>
<evidence type="ECO:0000256" key="4">
    <source>
        <dbReference type="ARBA" id="ARBA00022856"/>
    </source>
</evidence>
<keyword evidence="7" id="KW-0472">Membrane</keyword>
<organism evidence="8 10">
    <name type="scientific">Rotaria magnacalcarata</name>
    <dbReference type="NCBI Taxonomy" id="392030"/>
    <lineage>
        <taxon>Eukaryota</taxon>
        <taxon>Metazoa</taxon>
        <taxon>Spiralia</taxon>
        <taxon>Gnathifera</taxon>
        <taxon>Rotifera</taxon>
        <taxon>Eurotatoria</taxon>
        <taxon>Bdelloidea</taxon>
        <taxon>Philodinida</taxon>
        <taxon>Philodinidae</taxon>
        <taxon>Rotaria</taxon>
    </lineage>
</organism>
<accession>A0A8S2ZIL8</accession>
<evidence type="ECO:0000256" key="3">
    <source>
        <dbReference type="ARBA" id="ARBA00022692"/>
    </source>
</evidence>
<gene>
    <name evidence="9" type="ORF">GIL414_LOCUS40809</name>
    <name evidence="8" type="ORF">SMN809_LOCUS40506</name>
</gene>
<dbReference type="GO" id="GO:0035673">
    <property type="term" value="F:oligopeptide transmembrane transporter activity"/>
    <property type="evidence" value="ECO:0007669"/>
    <property type="project" value="InterPro"/>
</dbReference>
<evidence type="ECO:0000256" key="1">
    <source>
        <dbReference type="ARBA" id="ARBA00004141"/>
    </source>
</evidence>
<proteinExistence type="predicted"/>
<keyword evidence="3" id="KW-0812">Transmembrane</keyword>
<dbReference type="Pfam" id="PF03169">
    <property type="entry name" value="OPT"/>
    <property type="match status" value="1"/>
</dbReference>
<sequence length="56" mass="6205">MIVAQLLSYPMGKAMALILPRRTHVLFGGRWQFSFNPGPFSVKEHCIISIMANAAS</sequence>
<dbReference type="GO" id="GO:0015031">
    <property type="term" value="P:protein transport"/>
    <property type="evidence" value="ECO:0007669"/>
    <property type="project" value="UniProtKB-KW"/>
</dbReference>
<evidence type="ECO:0000313" key="8">
    <source>
        <dbReference type="EMBL" id="CAF4636475.1"/>
    </source>
</evidence>
<evidence type="ECO:0000256" key="6">
    <source>
        <dbReference type="ARBA" id="ARBA00022989"/>
    </source>
</evidence>
<name>A0A8S2ZIL8_9BILA</name>
<reference evidence="8" key="1">
    <citation type="submission" date="2021-02" db="EMBL/GenBank/DDBJ databases">
        <authorList>
            <person name="Nowell W R."/>
        </authorList>
    </citation>
    <scope>NUCLEOTIDE SEQUENCE</scope>
</reference>
<dbReference type="EMBL" id="CAJOBJ010114021">
    <property type="protein sequence ID" value="CAF4645198.1"/>
    <property type="molecule type" value="Genomic_DNA"/>
</dbReference>
<keyword evidence="2" id="KW-0813">Transport</keyword>
<evidence type="ECO:0000256" key="5">
    <source>
        <dbReference type="ARBA" id="ARBA00022927"/>
    </source>
</evidence>
<comment type="caution">
    <text evidence="8">The sequence shown here is derived from an EMBL/GenBank/DDBJ whole genome shotgun (WGS) entry which is preliminary data.</text>
</comment>
<dbReference type="AlphaFoldDB" id="A0A8S2ZIL8"/>
<dbReference type="InterPro" id="IPR004813">
    <property type="entry name" value="OPT"/>
</dbReference>
<dbReference type="InterPro" id="IPR004648">
    <property type="entry name" value="Oligpept_transpt"/>
</dbReference>
<dbReference type="Proteomes" id="UP000681720">
    <property type="component" value="Unassembled WGS sequence"/>
</dbReference>
<evidence type="ECO:0000313" key="9">
    <source>
        <dbReference type="EMBL" id="CAF4645198.1"/>
    </source>
</evidence>
<keyword evidence="4" id="KW-0571">Peptide transport</keyword>
<evidence type="ECO:0000256" key="7">
    <source>
        <dbReference type="ARBA" id="ARBA00023136"/>
    </source>
</evidence>
<dbReference type="PANTHER" id="PTHR22601">
    <property type="entry name" value="ISP4 LIKE PROTEIN"/>
    <property type="match status" value="1"/>
</dbReference>
<protein>
    <submittedName>
        <fullName evidence="8">Uncharacterized protein</fullName>
    </submittedName>
</protein>
<dbReference type="EMBL" id="CAJOBI010111793">
    <property type="protein sequence ID" value="CAF4636475.1"/>
    <property type="molecule type" value="Genomic_DNA"/>
</dbReference>
<dbReference type="GO" id="GO:0016020">
    <property type="term" value="C:membrane"/>
    <property type="evidence" value="ECO:0007669"/>
    <property type="project" value="UniProtKB-SubCell"/>
</dbReference>